<feature type="region of interest" description="Disordered" evidence="1">
    <location>
        <begin position="159"/>
        <end position="186"/>
    </location>
</feature>
<evidence type="ECO:0000256" key="1">
    <source>
        <dbReference type="SAM" id="MobiDB-lite"/>
    </source>
</evidence>
<dbReference type="AlphaFoldDB" id="A0A1D7QN33"/>
<proteinExistence type="predicted"/>
<dbReference type="KEGG" id="psty:BFS30_24630"/>
<dbReference type="RefSeq" id="WP_069381729.1">
    <property type="nucleotide sequence ID" value="NZ_CP017141.1"/>
</dbReference>
<keyword evidence="3" id="KW-1185">Reference proteome</keyword>
<sequence>MENEFNPQDLFDINVYKSLKGKEAVSRRVDGLQPVIDIKGQPYFINVHFGLLEPANNFLIEPIRIGDIQMDQQTKKLSFYFDTSTKERVDIDEAITELPGNVVRVELPNLYYLDPIGMARRNEKDLLYYKNDGIPLRMYRVATIIPLQKTELLAEVNENRKRSGMEPLQPGGKGKQNTQKKRRMGL</sequence>
<organism evidence="2 3">
    <name type="scientific">Pedobacter steynii</name>
    <dbReference type="NCBI Taxonomy" id="430522"/>
    <lineage>
        <taxon>Bacteria</taxon>
        <taxon>Pseudomonadati</taxon>
        <taxon>Bacteroidota</taxon>
        <taxon>Sphingobacteriia</taxon>
        <taxon>Sphingobacteriales</taxon>
        <taxon>Sphingobacteriaceae</taxon>
        <taxon>Pedobacter</taxon>
    </lineage>
</organism>
<protein>
    <submittedName>
        <fullName evidence="2">Uncharacterized protein</fullName>
    </submittedName>
</protein>
<reference evidence="2 3" key="1">
    <citation type="submission" date="2016-08" db="EMBL/GenBank/DDBJ databases">
        <authorList>
            <person name="Seilhamer J.J."/>
        </authorList>
    </citation>
    <scope>NUCLEOTIDE SEQUENCE [LARGE SCALE GENOMIC DNA]</scope>
    <source>
        <strain evidence="2 3">DX4</strain>
    </source>
</reference>
<dbReference type="EMBL" id="CP017141">
    <property type="protein sequence ID" value="AOM80067.1"/>
    <property type="molecule type" value="Genomic_DNA"/>
</dbReference>
<name>A0A1D7QN33_9SPHI</name>
<gene>
    <name evidence="2" type="ORF">BFS30_24630</name>
</gene>
<dbReference type="OrthoDB" id="771660at2"/>
<evidence type="ECO:0000313" key="2">
    <source>
        <dbReference type="EMBL" id="AOM80067.1"/>
    </source>
</evidence>
<dbReference type="Proteomes" id="UP000094313">
    <property type="component" value="Chromosome"/>
</dbReference>
<accession>A0A1D7QN33</accession>
<evidence type="ECO:0000313" key="3">
    <source>
        <dbReference type="Proteomes" id="UP000094313"/>
    </source>
</evidence>